<dbReference type="AlphaFoldDB" id="A0A8H7EJR9"/>
<protein>
    <submittedName>
        <fullName evidence="1">Uncharacterized protein</fullName>
    </submittedName>
</protein>
<keyword evidence="2" id="KW-1185">Reference proteome</keyword>
<evidence type="ECO:0000313" key="2">
    <source>
        <dbReference type="Proteomes" id="UP000605846"/>
    </source>
</evidence>
<dbReference type="OrthoDB" id="2242533at2759"/>
<comment type="caution">
    <text evidence="1">The sequence shown here is derived from an EMBL/GenBank/DDBJ whole genome shotgun (WGS) entry which is preliminary data.</text>
</comment>
<gene>
    <name evidence="1" type="ORF">EC973_006668</name>
</gene>
<accession>A0A8H7EJR9</accession>
<name>A0A8H7EJR9_9FUNG</name>
<proteinExistence type="predicted"/>
<evidence type="ECO:0000313" key="1">
    <source>
        <dbReference type="EMBL" id="KAF7720660.1"/>
    </source>
</evidence>
<dbReference type="EMBL" id="JABAYA010000436">
    <property type="protein sequence ID" value="KAF7720660.1"/>
    <property type="molecule type" value="Genomic_DNA"/>
</dbReference>
<reference evidence="1" key="1">
    <citation type="submission" date="2020-01" db="EMBL/GenBank/DDBJ databases">
        <title>Genome Sequencing of Three Apophysomyces-Like Fungal Strains Confirms a Novel Fungal Genus in the Mucoromycota with divergent Burkholderia-like Endosymbiotic Bacteria.</title>
        <authorList>
            <person name="Stajich J.E."/>
            <person name="Macias A.M."/>
            <person name="Carter-House D."/>
            <person name="Lovett B."/>
            <person name="Kasson L.R."/>
            <person name="Berry K."/>
            <person name="Grigoriev I."/>
            <person name="Chang Y."/>
            <person name="Spatafora J."/>
            <person name="Kasson M.T."/>
        </authorList>
    </citation>
    <scope>NUCLEOTIDE SEQUENCE</scope>
    <source>
        <strain evidence="1">NRRL A-21654</strain>
    </source>
</reference>
<dbReference type="Proteomes" id="UP000605846">
    <property type="component" value="Unassembled WGS sequence"/>
</dbReference>
<sequence>MPRFDITLPRYIADLKHFDATMIQLLTFQQELQKSADCILGHYKVNKHLQSLNRDKPCNQRFNVQQQRDTWYTPPEQATSRTPMNLTSLTPPVSLNTKLLTIACAESILDLKQPTDSHAEDALDTDEFGWKYDGQNWYNCITGATTTSNPYQESDE</sequence>
<organism evidence="1 2">
    <name type="scientific">Apophysomyces ossiformis</name>
    <dbReference type="NCBI Taxonomy" id="679940"/>
    <lineage>
        <taxon>Eukaryota</taxon>
        <taxon>Fungi</taxon>
        <taxon>Fungi incertae sedis</taxon>
        <taxon>Mucoromycota</taxon>
        <taxon>Mucoromycotina</taxon>
        <taxon>Mucoromycetes</taxon>
        <taxon>Mucorales</taxon>
        <taxon>Mucorineae</taxon>
        <taxon>Mucoraceae</taxon>
        <taxon>Apophysomyces</taxon>
    </lineage>
</organism>